<dbReference type="Proteomes" id="UP000663860">
    <property type="component" value="Unassembled WGS sequence"/>
</dbReference>
<evidence type="ECO:0000256" key="8">
    <source>
        <dbReference type="PIRSR" id="PIRSR602401-1"/>
    </source>
</evidence>
<keyword evidence="7 9" id="KW-0503">Monooxygenase</keyword>
<dbReference type="PRINTS" id="PR00385">
    <property type="entry name" value="P450"/>
</dbReference>
<evidence type="ECO:0000313" key="13">
    <source>
        <dbReference type="Proteomes" id="UP000663860"/>
    </source>
</evidence>
<comment type="caution">
    <text evidence="12">The sequence shown here is derived from an EMBL/GenBank/DDBJ whole genome shotgun (WGS) entry which is preliminary data.</text>
</comment>
<organism evidence="12 13">
    <name type="scientific">Adineta steineri</name>
    <dbReference type="NCBI Taxonomy" id="433720"/>
    <lineage>
        <taxon>Eukaryota</taxon>
        <taxon>Metazoa</taxon>
        <taxon>Spiralia</taxon>
        <taxon>Gnathifera</taxon>
        <taxon>Rotifera</taxon>
        <taxon>Eurotatoria</taxon>
        <taxon>Bdelloidea</taxon>
        <taxon>Adinetida</taxon>
        <taxon>Adinetidae</taxon>
        <taxon>Adineta</taxon>
    </lineage>
</organism>
<dbReference type="CDD" id="cd00302">
    <property type="entry name" value="cytochrome_P450"/>
    <property type="match status" value="1"/>
</dbReference>
<dbReference type="GO" id="GO:0004497">
    <property type="term" value="F:monooxygenase activity"/>
    <property type="evidence" value="ECO:0007669"/>
    <property type="project" value="UniProtKB-KW"/>
</dbReference>
<evidence type="ECO:0000256" key="10">
    <source>
        <dbReference type="SAM" id="Coils"/>
    </source>
</evidence>
<dbReference type="InterPro" id="IPR036396">
    <property type="entry name" value="Cyt_P450_sf"/>
</dbReference>
<comment type="cofactor">
    <cofactor evidence="1 8">
        <name>heme</name>
        <dbReference type="ChEBI" id="CHEBI:30413"/>
    </cofactor>
</comment>
<keyword evidence="3 8" id="KW-0349">Heme</keyword>
<feature type="transmembrane region" description="Helical" evidence="11">
    <location>
        <begin position="6"/>
        <end position="21"/>
    </location>
</feature>
<dbReference type="SUPFAM" id="SSF48264">
    <property type="entry name" value="Cytochrome P450"/>
    <property type="match status" value="1"/>
</dbReference>
<keyword evidence="5 9" id="KW-0560">Oxidoreductase</keyword>
<dbReference type="PROSITE" id="PS00086">
    <property type="entry name" value="CYTOCHROME_P450"/>
    <property type="match status" value="1"/>
</dbReference>
<keyword evidence="11" id="KW-0472">Membrane</keyword>
<dbReference type="Gene3D" id="1.10.630.10">
    <property type="entry name" value="Cytochrome P450"/>
    <property type="match status" value="1"/>
</dbReference>
<evidence type="ECO:0008006" key="14">
    <source>
        <dbReference type="Google" id="ProtNLM"/>
    </source>
</evidence>
<evidence type="ECO:0000256" key="1">
    <source>
        <dbReference type="ARBA" id="ARBA00001971"/>
    </source>
</evidence>
<dbReference type="InterPro" id="IPR002401">
    <property type="entry name" value="Cyt_P450_E_grp-I"/>
</dbReference>
<keyword evidence="4 8" id="KW-0479">Metal-binding</keyword>
<dbReference type="EMBL" id="CAJNOE010000569">
    <property type="protein sequence ID" value="CAF1273879.1"/>
    <property type="molecule type" value="Genomic_DNA"/>
</dbReference>
<dbReference type="PANTHER" id="PTHR24292">
    <property type="entry name" value="CYTOCHROME P450"/>
    <property type="match status" value="1"/>
</dbReference>
<dbReference type="Pfam" id="PF00067">
    <property type="entry name" value="p450"/>
    <property type="match status" value="2"/>
</dbReference>
<evidence type="ECO:0000256" key="11">
    <source>
        <dbReference type="SAM" id="Phobius"/>
    </source>
</evidence>
<gene>
    <name evidence="12" type="ORF">IZO911_LOCUS32580</name>
</gene>
<keyword evidence="6 8" id="KW-0408">Iron</keyword>
<dbReference type="InterPro" id="IPR001128">
    <property type="entry name" value="Cyt_P450"/>
</dbReference>
<evidence type="ECO:0000256" key="4">
    <source>
        <dbReference type="ARBA" id="ARBA00022723"/>
    </source>
</evidence>
<keyword evidence="11" id="KW-1133">Transmembrane helix</keyword>
<evidence type="ECO:0000256" key="7">
    <source>
        <dbReference type="ARBA" id="ARBA00023033"/>
    </source>
</evidence>
<keyword evidence="11" id="KW-0812">Transmembrane</keyword>
<comment type="similarity">
    <text evidence="2 9">Belongs to the cytochrome P450 family.</text>
</comment>
<name>A0A815BTE3_9BILA</name>
<dbReference type="PRINTS" id="PR00463">
    <property type="entry name" value="EP450I"/>
</dbReference>
<dbReference type="GO" id="GO:0005506">
    <property type="term" value="F:iron ion binding"/>
    <property type="evidence" value="ECO:0007669"/>
    <property type="project" value="InterPro"/>
</dbReference>
<keyword evidence="10" id="KW-0175">Coiled coil</keyword>
<feature type="binding site" description="axial binding residue" evidence="8">
    <location>
        <position position="390"/>
    </location>
    <ligand>
        <name>heme</name>
        <dbReference type="ChEBI" id="CHEBI:30413"/>
    </ligand>
    <ligandPart>
        <name>Fe</name>
        <dbReference type="ChEBI" id="CHEBI:18248"/>
    </ligandPart>
</feature>
<evidence type="ECO:0000256" key="9">
    <source>
        <dbReference type="RuleBase" id="RU000461"/>
    </source>
</evidence>
<proteinExistence type="inferred from homology"/>
<evidence type="ECO:0000256" key="5">
    <source>
        <dbReference type="ARBA" id="ARBA00023002"/>
    </source>
</evidence>
<accession>A0A815BTE3</accession>
<evidence type="ECO:0000256" key="6">
    <source>
        <dbReference type="ARBA" id="ARBA00023004"/>
    </source>
</evidence>
<dbReference type="InterPro" id="IPR050476">
    <property type="entry name" value="Insect_CytP450_Detox"/>
</dbReference>
<evidence type="ECO:0000256" key="3">
    <source>
        <dbReference type="ARBA" id="ARBA00022617"/>
    </source>
</evidence>
<dbReference type="GO" id="GO:0020037">
    <property type="term" value="F:heme binding"/>
    <property type="evidence" value="ECO:0007669"/>
    <property type="project" value="InterPro"/>
</dbReference>
<dbReference type="GO" id="GO:0016705">
    <property type="term" value="F:oxidoreductase activity, acting on paired donors, with incorporation or reduction of molecular oxygen"/>
    <property type="evidence" value="ECO:0007669"/>
    <property type="project" value="InterPro"/>
</dbReference>
<sequence>MTLILFTSLLCLVLILIYIYFKRRYTLINNNLPGDKPQIFFGNLLNSGFLTRKKSFHEILHDYQRRYGDKFTLWFSLQPYIVFFCPNDIVVLAGAKWKRHVRVMLPVFKRAKMIQHLDTIIECADHFIDQNLLDNHIHKDLVHRCQTFTMNVIGLIAFDYNLESNINSPIKIAFQDFVSYVTIVILMSWLPRWISKIYLKFNWKYQKIHRLIRELTEKIVEQEQNNSQRSKNLIASLVSSLNEQANDEQISSGLTRTEMLDQILTSMLAGYETTSTALAWFIFYMRKYPQIQQRIKQELHEHNLLMTTDILRLAPTATATTRIALRDTIVDNVPIYRGQTVIIDLNNVNTDARYWHDGDPNKFIPERFLGKDKNHHPYAMLPFGGGHRACIGQDLAWLELKLVIVRLMQRGIIFEDTIENIGGYQEQLTCLPKNMAGRVRIDKN</sequence>
<feature type="coiled-coil region" evidence="10">
    <location>
        <begin position="205"/>
        <end position="232"/>
    </location>
</feature>
<dbReference type="AlphaFoldDB" id="A0A815BTE3"/>
<dbReference type="PANTHER" id="PTHR24292:SF102">
    <property type="entry name" value="CYTOCHROME P450 FAMILY-RELATED"/>
    <property type="match status" value="1"/>
</dbReference>
<evidence type="ECO:0000256" key="2">
    <source>
        <dbReference type="ARBA" id="ARBA00010617"/>
    </source>
</evidence>
<evidence type="ECO:0000313" key="12">
    <source>
        <dbReference type="EMBL" id="CAF1273879.1"/>
    </source>
</evidence>
<reference evidence="12" key="1">
    <citation type="submission" date="2021-02" db="EMBL/GenBank/DDBJ databases">
        <authorList>
            <person name="Nowell W R."/>
        </authorList>
    </citation>
    <scope>NUCLEOTIDE SEQUENCE</scope>
</reference>
<protein>
    <recommendedName>
        <fullName evidence="14">Cytochrome P450</fullName>
    </recommendedName>
</protein>
<dbReference type="InterPro" id="IPR017972">
    <property type="entry name" value="Cyt_P450_CS"/>
</dbReference>